<proteinExistence type="predicted"/>
<name>A0A2G1BVF0_9FLAO</name>
<reference evidence="1 2" key="1">
    <citation type="journal article" date="2016" name="Nat. Commun.">
        <title>Microbial interactions lead to rapid micro-scale successions on model marine particles.</title>
        <authorList>
            <person name="Datta M.S."/>
            <person name="Sliwerska E."/>
            <person name="Gore J."/>
            <person name="Polz M.F."/>
            <person name="Cordero O.X."/>
        </authorList>
    </citation>
    <scope>NUCLEOTIDE SEQUENCE [LARGE SCALE GENOMIC DNA]</scope>
    <source>
        <strain evidence="1 2">4G03</strain>
    </source>
</reference>
<organism evidence="1 2">
    <name type="scientific">Tenacibaculum discolor</name>
    <dbReference type="NCBI Taxonomy" id="361581"/>
    <lineage>
        <taxon>Bacteria</taxon>
        <taxon>Pseudomonadati</taxon>
        <taxon>Bacteroidota</taxon>
        <taxon>Flavobacteriia</taxon>
        <taxon>Flavobacteriales</taxon>
        <taxon>Flavobacteriaceae</taxon>
        <taxon>Tenacibaculum</taxon>
    </lineage>
</organism>
<sequence length="119" mass="12724">MCLVLKYNSFKNKLMSGSGGGGYVPPQKIKFDCDTGAIITIVSSINISILEKHKIGNILDVVIGDKGALLLEDGDGEIIGAILHSNTTDIIDCIKEGANYKAEILSINFPSCKVKIQRG</sequence>
<accession>A0A2G1BVF0</accession>
<gene>
    <name evidence="1" type="ORF">CSC81_06280</name>
</gene>
<dbReference type="EMBL" id="PDUU01000004">
    <property type="protein sequence ID" value="PHN98010.1"/>
    <property type="molecule type" value="Genomic_DNA"/>
</dbReference>
<dbReference type="Proteomes" id="UP000222163">
    <property type="component" value="Unassembled WGS sequence"/>
</dbReference>
<evidence type="ECO:0000313" key="2">
    <source>
        <dbReference type="Proteomes" id="UP000222163"/>
    </source>
</evidence>
<evidence type="ECO:0000313" key="1">
    <source>
        <dbReference type="EMBL" id="PHN98010.1"/>
    </source>
</evidence>
<comment type="caution">
    <text evidence="1">The sequence shown here is derived from an EMBL/GenBank/DDBJ whole genome shotgun (WGS) entry which is preliminary data.</text>
</comment>
<protein>
    <submittedName>
        <fullName evidence="1">Uncharacterized protein</fullName>
    </submittedName>
</protein>
<dbReference type="AlphaFoldDB" id="A0A2G1BVF0"/>